<proteinExistence type="predicted"/>
<evidence type="ECO:0000313" key="1">
    <source>
        <dbReference type="EMBL" id="MBR1140153.1"/>
    </source>
</evidence>
<comment type="caution">
    <text evidence="1">The sequence shown here is derived from an EMBL/GenBank/DDBJ whole genome shotgun (WGS) entry which is preliminary data.</text>
</comment>
<sequence length="51" mass="5835">MISMHVVRLSIGPSRHGPIADRRREPSTDYREDCQVATEILYLLGEFLASF</sequence>
<protein>
    <submittedName>
        <fullName evidence="1">Uncharacterized protein</fullName>
    </submittedName>
</protein>
<dbReference type="Proteomes" id="UP001314635">
    <property type="component" value="Unassembled WGS sequence"/>
</dbReference>
<keyword evidence="2" id="KW-1185">Reference proteome</keyword>
<dbReference type="RefSeq" id="WP_172241329.1">
    <property type="nucleotide sequence ID" value="NZ_JABFDP010000031.1"/>
</dbReference>
<name>A0ABS5GG02_9BRAD</name>
<reference evidence="2" key="1">
    <citation type="journal article" date="2021" name="ISME J.">
        <title>Evolutionary origin and ecological implication of a unique nif island in free-living Bradyrhizobium lineages.</title>
        <authorList>
            <person name="Tao J."/>
        </authorList>
    </citation>
    <scope>NUCLEOTIDE SEQUENCE [LARGE SCALE GENOMIC DNA]</scope>
    <source>
        <strain evidence="2">SZCCT0094</strain>
    </source>
</reference>
<gene>
    <name evidence="1" type="ORF">JQ619_30785</name>
</gene>
<dbReference type="EMBL" id="JAFCLK010000037">
    <property type="protein sequence ID" value="MBR1140153.1"/>
    <property type="molecule type" value="Genomic_DNA"/>
</dbReference>
<organism evidence="1 2">
    <name type="scientific">Bradyrhizobium denitrificans</name>
    <dbReference type="NCBI Taxonomy" id="2734912"/>
    <lineage>
        <taxon>Bacteria</taxon>
        <taxon>Pseudomonadati</taxon>
        <taxon>Pseudomonadota</taxon>
        <taxon>Alphaproteobacteria</taxon>
        <taxon>Hyphomicrobiales</taxon>
        <taxon>Nitrobacteraceae</taxon>
        <taxon>Bradyrhizobium</taxon>
    </lineage>
</organism>
<evidence type="ECO:0000313" key="2">
    <source>
        <dbReference type="Proteomes" id="UP001314635"/>
    </source>
</evidence>
<accession>A0ABS5GG02</accession>